<comment type="caution">
    <text evidence="1">The sequence shown here is derived from an EMBL/GenBank/DDBJ whole genome shotgun (WGS) entry which is preliminary data.</text>
</comment>
<keyword evidence="2" id="KW-1185">Reference proteome</keyword>
<dbReference type="AlphaFoldDB" id="A0A1J4MAD8"/>
<organism evidence="1 2">
    <name type="scientific">Cryptosporidium andersoni</name>
    <dbReference type="NCBI Taxonomy" id="117008"/>
    <lineage>
        <taxon>Eukaryota</taxon>
        <taxon>Sar</taxon>
        <taxon>Alveolata</taxon>
        <taxon>Apicomplexa</taxon>
        <taxon>Conoidasida</taxon>
        <taxon>Coccidia</taxon>
        <taxon>Eucoccidiorida</taxon>
        <taxon>Eimeriorina</taxon>
        <taxon>Cryptosporidiidae</taxon>
        <taxon>Cryptosporidium</taxon>
    </lineage>
</organism>
<dbReference type="Proteomes" id="UP000186804">
    <property type="component" value="Unassembled WGS sequence"/>
</dbReference>
<name>A0A1J4MAD8_9CRYT</name>
<gene>
    <name evidence="1" type="ORF">cand_026010</name>
</gene>
<proteinExistence type="predicted"/>
<protein>
    <submittedName>
        <fullName evidence="1">Uncharacterized protein</fullName>
    </submittedName>
</protein>
<reference evidence="1 2" key="1">
    <citation type="submission" date="2016-10" db="EMBL/GenBank/DDBJ databases">
        <title>Reductive evolution of mitochondrial metabolism and differential evolution of invasion-related proteins in Cryptosporidium.</title>
        <authorList>
            <person name="Liu S."/>
            <person name="Roellig D.M."/>
            <person name="Guo Y."/>
            <person name="Li N."/>
            <person name="Frace M.A."/>
            <person name="Tang K."/>
            <person name="Zhang L."/>
            <person name="Feng Y."/>
            <person name="Xiao L."/>
        </authorList>
    </citation>
    <scope>NUCLEOTIDE SEQUENCE [LARGE SCALE GENOMIC DNA]</scope>
    <source>
        <strain evidence="1">30847</strain>
    </source>
</reference>
<dbReference type="OrthoDB" id="338413at2759"/>
<dbReference type="RefSeq" id="XP_067066553.1">
    <property type="nucleotide sequence ID" value="XM_067212830.1"/>
</dbReference>
<sequence>MLQNSITGIVDRIDDSDNDVWNYETGLDSNEEDSKVVLKEKKSFVARPEIHAQSNQNIVAKSSIIFQRVQASERRINNLLEGLGADIKHFHILFKQRQFTSKPQGRKQLFYTPDKMYTTPDLWLFKPEVMYDSTTLSIKDLMNNILDPFPNIGREWYSHRFEAIKKLT</sequence>
<evidence type="ECO:0000313" key="2">
    <source>
        <dbReference type="Proteomes" id="UP000186804"/>
    </source>
</evidence>
<dbReference type="GeneID" id="92366785"/>
<dbReference type="EMBL" id="LRBS01000124">
    <property type="protein sequence ID" value="OII71185.1"/>
    <property type="molecule type" value="Genomic_DNA"/>
</dbReference>
<evidence type="ECO:0000313" key="1">
    <source>
        <dbReference type="EMBL" id="OII71185.1"/>
    </source>
</evidence>
<accession>A0A1J4MAD8</accession>
<dbReference type="VEuPathDB" id="CryptoDB:cand_026010"/>